<reference evidence="4" key="1">
    <citation type="journal article" date="2019" name="Int. J. Syst. Evol. Microbiol.">
        <title>The Global Catalogue of Microorganisms (GCM) 10K type strain sequencing project: providing services to taxonomists for standard genome sequencing and annotation.</title>
        <authorList>
            <consortium name="The Broad Institute Genomics Platform"/>
            <consortium name="The Broad Institute Genome Sequencing Center for Infectious Disease"/>
            <person name="Wu L."/>
            <person name="Ma J."/>
        </authorList>
    </citation>
    <scope>NUCLEOTIDE SEQUENCE [LARGE SCALE GENOMIC DNA]</scope>
    <source>
        <strain evidence="4">KCTC 42805</strain>
    </source>
</reference>
<evidence type="ECO:0000313" key="3">
    <source>
        <dbReference type="EMBL" id="MFD2571559.1"/>
    </source>
</evidence>
<dbReference type="EMBL" id="JBHULN010000007">
    <property type="protein sequence ID" value="MFD2571559.1"/>
    <property type="molecule type" value="Genomic_DNA"/>
</dbReference>
<feature type="region of interest" description="Disordered" evidence="1">
    <location>
        <begin position="115"/>
        <end position="137"/>
    </location>
</feature>
<comment type="caution">
    <text evidence="3">The sequence shown here is derived from an EMBL/GenBank/DDBJ whole genome shotgun (WGS) entry which is preliminary data.</text>
</comment>
<evidence type="ECO:0000256" key="1">
    <source>
        <dbReference type="SAM" id="MobiDB-lite"/>
    </source>
</evidence>
<evidence type="ECO:0000313" key="4">
    <source>
        <dbReference type="Proteomes" id="UP001597469"/>
    </source>
</evidence>
<feature type="chain" id="PRO_5047109323" evidence="2">
    <location>
        <begin position="21"/>
        <end position="137"/>
    </location>
</feature>
<accession>A0ABW5M5F3</accession>
<feature type="signal peptide" evidence="2">
    <location>
        <begin position="1"/>
        <end position="20"/>
    </location>
</feature>
<keyword evidence="4" id="KW-1185">Reference proteome</keyword>
<name>A0ABW5M5F3_9BACT</name>
<sequence length="137" mass="14486">MFIKALFASVLMLFASYSVATAQTAASATDTLSAVLGKWTGTFDGSASGKFELMLNRDASQKLTGQIVMVTDDGTRHPLDLKTVTWQKNKLSAAYTDPSSGQDVSFSGNLTDPTLKGTWDAGGGQASGTWELTRAPK</sequence>
<protein>
    <submittedName>
        <fullName evidence="3">Uncharacterized protein</fullName>
    </submittedName>
</protein>
<organism evidence="3 4">
    <name type="scientific">Spirosoma soli</name>
    <dbReference type="NCBI Taxonomy" id="1770529"/>
    <lineage>
        <taxon>Bacteria</taxon>
        <taxon>Pseudomonadati</taxon>
        <taxon>Bacteroidota</taxon>
        <taxon>Cytophagia</taxon>
        <taxon>Cytophagales</taxon>
        <taxon>Cytophagaceae</taxon>
        <taxon>Spirosoma</taxon>
    </lineage>
</organism>
<evidence type="ECO:0000256" key="2">
    <source>
        <dbReference type="SAM" id="SignalP"/>
    </source>
</evidence>
<dbReference type="RefSeq" id="WP_381523218.1">
    <property type="nucleotide sequence ID" value="NZ_JBHULN010000007.1"/>
</dbReference>
<dbReference type="Proteomes" id="UP001597469">
    <property type="component" value="Unassembled WGS sequence"/>
</dbReference>
<keyword evidence="2" id="KW-0732">Signal</keyword>
<gene>
    <name evidence="3" type="ORF">ACFSUS_13020</name>
</gene>
<proteinExistence type="predicted"/>